<dbReference type="InterPro" id="IPR006204">
    <property type="entry name" value="GHMP_kinase_N_dom"/>
</dbReference>
<evidence type="ECO:0000256" key="3">
    <source>
        <dbReference type="ARBA" id="ARBA00022679"/>
    </source>
</evidence>
<feature type="domain" description="GHMP kinase N-terminal" evidence="12">
    <location>
        <begin position="105"/>
        <end position="189"/>
    </location>
</feature>
<dbReference type="PRINTS" id="PR00473">
    <property type="entry name" value="GALCTOKINASE"/>
</dbReference>
<evidence type="ECO:0000256" key="2">
    <source>
        <dbReference type="ARBA" id="ARBA00022490"/>
    </source>
</evidence>
<dbReference type="PANTHER" id="PTHR10457">
    <property type="entry name" value="MEVALONATE KINASE/GALACTOKINASE"/>
    <property type="match status" value="1"/>
</dbReference>
<dbReference type="GO" id="GO:0046872">
    <property type="term" value="F:metal ion binding"/>
    <property type="evidence" value="ECO:0007669"/>
    <property type="project" value="UniProtKB-KW"/>
</dbReference>
<evidence type="ECO:0000256" key="4">
    <source>
        <dbReference type="ARBA" id="ARBA00022723"/>
    </source>
</evidence>
<evidence type="ECO:0000256" key="10">
    <source>
        <dbReference type="ARBA" id="ARBA00023277"/>
    </source>
</evidence>
<dbReference type="GO" id="GO:0005524">
    <property type="term" value="F:ATP binding"/>
    <property type="evidence" value="ECO:0007669"/>
    <property type="project" value="UniProtKB-UniRule"/>
</dbReference>
<keyword evidence="10" id="KW-0119">Carbohydrate metabolism</keyword>
<comment type="similarity">
    <text evidence="1">Belongs to the GHMP kinase family. GalK subfamily.</text>
</comment>
<dbReference type="PROSITE" id="PS00106">
    <property type="entry name" value="GALACTOKINASE"/>
    <property type="match status" value="1"/>
</dbReference>
<evidence type="ECO:0000313" key="15">
    <source>
        <dbReference type="EMBL" id="AUX37941.1"/>
    </source>
</evidence>
<keyword evidence="6 15" id="KW-0418">Kinase</keyword>
<evidence type="ECO:0000256" key="1">
    <source>
        <dbReference type="ARBA" id="ARBA00006566"/>
    </source>
</evidence>
<dbReference type="Proteomes" id="UP000295497">
    <property type="component" value="Chromosome"/>
</dbReference>
<dbReference type="Pfam" id="PF10509">
    <property type="entry name" value="GalKase_gal_bdg"/>
    <property type="match status" value="1"/>
</dbReference>
<dbReference type="FunFam" id="3.30.70.890:FF:000001">
    <property type="entry name" value="Galactokinase"/>
    <property type="match status" value="1"/>
</dbReference>
<protein>
    <recommendedName>
        <fullName evidence="11">Galactokinase</fullName>
        <ecNumber evidence="11">2.7.1.6</ecNumber>
    </recommendedName>
</protein>
<evidence type="ECO:0000259" key="14">
    <source>
        <dbReference type="Pfam" id="PF10509"/>
    </source>
</evidence>
<dbReference type="InterPro" id="IPR006206">
    <property type="entry name" value="Mevalonate/galactokinase"/>
</dbReference>
<organism evidence="15 16">
    <name type="scientific">Sorangium cellulosum</name>
    <name type="common">Polyangium cellulosum</name>
    <dbReference type="NCBI Taxonomy" id="56"/>
    <lineage>
        <taxon>Bacteria</taxon>
        <taxon>Pseudomonadati</taxon>
        <taxon>Myxococcota</taxon>
        <taxon>Polyangia</taxon>
        <taxon>Polyangiales</taxon>
        <taxon>Polyangiaceae</taxon>
        <taxon>Sorangium</taxon>
    </lineage>
</organism>
<dbReference type="Gene3D" id="3.30.230.10">
    <property type="match status" value="1"/>
</dbReference>
<dbReference type="PANTHER" id="PTHR10457:SF7">
    <property type="entry name" value="GALACTOKINASE-RELATED"/>
    <property type="match status" value="1"/>
</dbReference>
<accession>A0A4P2R5K4</accession>
<dbReference type="InterPro" id="IPR014721">
    <property type="entry name" value="Ribsml_uS5_D2-typ_fold_subgr"/>
</dbReference>
<evidence type="ECO:0000256" key="5">
    <source>
        <dbReference type="ARBA" id="ARBA00022741"/>
    </source>
</evidence>
<dbReference type="InterPro" id="IPR036554">
    <property type="entry name" value="GHMP_kinase_C_sf"/>
</dbReference>
<keyword evidence="9" id="KW-0299">Galactose metabolism</keyword>
<dbReference type="PROSITE" id="PS00627">
    <property type="entry name" value="GHMP_KINASES_ATP"/>
    <property type="match status" value="1"/>
</dbReference>
<evidence type="ECO:0000259" key="12">
    <source>
        <dbReference type="Pfam" id="PF00288"/>
    </source>
</evidence>
<dbReference type="PIRSF" id="PIRSF000530">
    <property type="entry name" value="Galactokinase"/>
    <property type="match status" value="1"/>
</dbReference>
<dbReference type="InterPro" id="IPR019539">
    <property type="entry name" value="GalKase_N"/>
</dbReference>
<dbReference type="InterPro" id="IPR019741">
    <property type="entry name" value="Galactokinase_CS"/>
</dbReference>
<dbReference type="AlphaFoldDB" id="A0A4P2R5K4"/>
<evidence type="ECO:0000313" key="16">
    <source>
        <dbReference type="Proteomes" id="UP000295497"/>
    </source>
</evidence>
<keyword evidence="8" id="KW-0460">Magnesium</keyword>
<evidence type="ECO:0000256" key="11">
    <source>
        <dbReference type="NCBIfam" id="TIGR00131"/>
    </source>
</evidence>
<dbReference type="EC" id="2.7.1.6" evidence="11"/>
<dbReference type="EMBL" id="CP012672">
    <property type="protein sequence ID" value="AUX37941.1"/>
    <property type="molecule type" value="Genomic_DNA"/>
</dbReference>
<dbReference type="InterPro" id="IPR006203">
    <property type="entry name" value="GHMP_knse_ATP-bd_CS"/>
</dbReference>
<keyword evidence="7" id="KW-0067">ATP-binding</keyword>
<dbReference type="Gene3D" id="3.30.70.890">
    <property type="entry name" value="GHMP kinase, C-terminal domain"/>
    <property type="match status" value="1"/>
</dbReference>
<keyword evidence="3 15" id="KW-0808">Transferase</keyword>
<keyword evidence="4" id="KW-0479">Metal-binding</keyword>
<dbReference type="Pfam" id="PF08544">
    <property type="entry name" value="GHMP_kinases_C"/>
    <property type="match status" value="1"/>
</dbReference>
<evidence type="ECO:0000259" key="13">
    <source>
        <dbReference type="Pfam" id="PF08544"/>
    </source>
</evidence>
<dbReference type="InterPro" id="IPR000705">
    <property type="entry name" value="Galactokinase"/>
</dbReference>
<dbReference type="PRINTS" id="PR00959">
    <property type="entry name" value="MEVGALKINASE"/>
</dbReference>
<evidence type="ECO:0000256" key="8">
    <source>
        <dbReference type="ARBA" id="ARBA00022842"/>
    </source>
</evidence>
<dbReference type="FunFam" id="3.30.230.10:FF:000017">
    <property type="entry name" value="Galactokinase"/>
    <property type="match status" value="1"/>
</dbReference>
<dbReference type="SUPFAM" id="SSF54211">
    <property type="entry name" value="Ribosomal protein S5 domain 2-like"/>
    <property type="match status" value="1"/>
</dbReference>
<dbReference type="InterPro" id="IPR013750">
    <property type="entry name" value="GHMP_kinase_C_dom"/>
</dbReference>
<sequence length="387" mass="40683">MRLGFLLHVSTDAAVTMKGQSFEAVFGRPAKVVAEAPGRVNLIGEHTDYSGGYVLPTAIPQKTRVEIAPRGDGLIHVATMNVNRGAQRWFRVGEESRGGIWLDYVQGITAVLRGRGAPISGFDARIESSVPLGSGLSSSASLLVALARAVRAMLGLSIDDVEIARIAHAAEHDFVGAPVGTMDQMAASLADEHTALFLDTRTLAFERIPLPAEAELLVVNSGVAHQHASGDYKTRRAECERAAALLGVPQLRDVDAAAEQRIASLPAPLDRRARHVVTENARVLAAVAALRAGDLGRLGELFDASHRSMRDDFEVSVPAVDALVESARAQSDVFGARLTGGGFGGSIVALVKRGCAARVGQAVVEAYERAPAAQGRRATVLVGGPAS</sequence>
<dbReference type="NCBIfam" id="TIGR00131">
    <property type="entry name" value="gal_kin"/>
    <property type="match status" value="1"/>
</dbReference>
<keyword evidence="2" id="KW-0963">Cytoplasm</keyword>
<evidence type="ECO:0000256" key="7">
    <source>
        <dbReference type="ARBA" id="ARBA00022840"/>
    </source>
</evidence>
<dbReference type="InterPro" id="IPR020568">
    <property type="entry name" value="Ribosomal_Su5_D2-typ_SF"/>
</dbReference>
<proteinExistence type="inferred from homology"/>
<evidence type="ECO:0000256" key="9">
    <source>
        <dbReference type="ARBA" id="ARBA00023144"/>
    </source>
</evidence>
<dbReference type="GO" id="GO:0004335">
    <property type="term" value="F:galactokinase activity"/>
    <property type="evidence" value="ECO:0007669"/>
    <property type="project" value="UniProtKB-UniRule"/>
</dbReference>
<keyword evidence="5" id="KW-0547">Nucleotide-binding</keyword>
<feature type="domain" description="GHMP kinase C-terminal" evidence="13">
    <location>
        <begin position="287"/>
        <end position="368"/>
    </location>
</feature>
<dbReference type="GO" id="GO:0005829">
    <property type="term" value="C:cytosol"/>
    <property type="evidence" value="ECO:0007669"/>
    <property type="project" value="TreeGrafter"/>
</dbReference>
<dbReference type="Pfam" id="PF00288">
    <property type="entry name" value="GHMP_kinases_N"/>
    <property type="match status" value="1"/>
</dbReference>
<feature type="domain" description="Galactokinase N-terminal" evidence="14">
    <location>
        <begin position="21"/>
        <end position="69"/>
    </location>
</feature>
<dbReference type="SUPFAM" id="SSF55060">
    <property type="entry name" value="GHMP Kinase, C-terminal domain"/>
    <property type="match status" value="1"/>
</dbReference>
<dbReference type="GO" id="GO:0006012">
    <property type="term" value="P:galactose metabolic process"/>
    <property type="evidence" value="ECO:0007669"/>
    <property type="project" value="UniProtKB-UniRule"/>
</dbReference>
<name>A0A4P2R5K4_SORCE</name>
<gene>
    <name evidence="15" type="primary">galK</name>
    <name evidence="15" type="ORF">SOCE836_101790</name>
</gene>
<evidence type="ECO:0000256" key="6">
    <source>
        <dbReference type="ARBA" id="ARBA00022777"/>
    </source>
</evidence>
<reference evidence="15 16" key="1">
    <citation type="submission" date="2015-09" db="EMBL/GenBank/DDBJ databases">
        <title>Sorangium comparison.</title>
        <authorList>
            <person name="Zaburannyi N."/>
            <person name="Bunk B."/>
            <person name="Overmann J."/>
            <person name="Mueller R."/>
        </authorList>
    </citation>
    <scope>NUCLEOTIDE SEQUENCE [LARGE SCALE GENOMIC DNA]</scope>
    <source>
        <strain evidence="15 16">So ce836</strain>
    </source>
</reference>